<dbReference type="PANTHER" id="PTHR22925">
    <property type="entry name" value="GLYCOSYL HYDROLASE 43 FAMILY MEMBER"/>
    <property type="match status" value="1"/>
</dbReference>
<feature type="signal peptide" evidence="1">
    <location>
        <begin position="1"/>
        <end position="23"/>
    </location>
</feature>
<sequence length="173" mass="18476">MRSVVATVVAALVVASVPAPVQAAPVTIANGIHSPTRVAPGVHAHGGGVLEAGSYWYWFGENRNADDTFRAVSVYRSAGQRTWEFRTDVLTSSSAAELGHAQIDRPKVGYNAVTGRYVMWIHKENDTDCGKARAAVASTSTVDGPYMFHGGFRPLASTCRGTSPCTRRVAPRT</sequence>
<dbReference type="PANTHER" id="PTHR22925:SF3">
    <property type="entry name" value="GLYCOSYL HYDROLASE FAMILY PROTEIN 43"/>
    <property type="match status" value="1"/>
</dbReference>
<evidence type="ECO:0000256" key="1">
    <source>
        <dbReference type="SAM" id="SignalP"/>
    </source>
</evidence>
<organism evidence="2 3">
    <name type="scientific">Paractinoplanes abujensis</name>
    <dbReference type="NCBI Taxonomy" id="882441"/>
    <lineage>
        <taxon>Bacteria</taxon>
        <taxon>Bacillati</taxon>
        <taxon>Actinomycetota</taxon>
        <taxon>Actinomycetes</taxon>
        <taxon>Micromonosporales</taxon>
        <taxon>Micromonosporaceae</taxon>
        <taxon>Paractinoplanes</taxon>
    </lineage>
</organism>
<feature type="chain" id="PRO_5031145660" description="Glycosyl hydrolase family 43" evidence="1">
    <location>
        <begin position="24"/>
        <end position="173"/>
    </location>
</feature>
<protein>
    <recommendedName>
        <fullName evidence="4">Glycosyl hydrolase family 43</fullName>
    </recommendedName>
</protein>
<comment type="caution">
    <text evidence="2">The sequence shown here is derived from an EMBL/GenBank/DDBJ whole genome shotgun (WGS) entry which is preliminary data.</text>
</comment>
<dbReference type="InterPro" id="IPR023296">
    <property type="entry name" value="Glyco_hydro_beta-prop_sf"/>
</dbReference>
<dbReference type="AlphaFoldDB" id="A0A7W7FZ01"/>
<dbReference type="Proteomes" id="UP000542742">
    <property type="component" value="Unassembled WGS sequence"/>
</dbReference>
<dbReference type="Gene3D" id="2.115.10.20">
    <property type="entry name" value="Glycosyl hydrolase domain, family 43"/>
    <property type="match status" value="1"/>
</dbReference>
<evidence type="ECO:0000313" key="2">
    <source>
        <dbReference type="EMBL" id="MBB4690007.1"/>
    </source>
</evidence>
<name>A0A7W7FZ01_9ACTN</name>
<evidence type="ECO:0000313" key="3">
    <source>
        <dbReference type="Proteomes" id="UP000542742"/>
    </source>
</evidence>
<keyword evidence="1" id="KW-0732">Signal</keyword>
<dbReference type="EMBL" id="JACHMF010000001">
    <property type="protein sequence ID" value="MBB4690007.1"/>
    <property type="molecule type" value="Genomic_DNA"/>
</dbReference>
<dbReference type="RefSeq" id="WP_308441424.1">
    <property type="nucleotide sequence ID" value="NZ_BOMC01000040.1"/>
</dbReference>
<evidence type="ECO:0008006" key="4">
    <source>
        <dbReference type="Google" id="ProtNLM"/>
    </source>
</evidence>
<dbReference type="SUPFAM" id="SSF75005">
    <property type="entry name" value="Arabinanase/levansucrase/invertase"/>
    <property type="match status" value="1"/>
</dbReference>
<reference evidence="2 3" key="1">
    <citation type="submission" date="2020-08" db="EMBL/GenBank/DDBJ databases">
        <title>Sequencing the genomes of 1000 actinobacteria strains.</title>
        <authorList>
            <person name="Klenk H.-P."/>
        </authorList>
    </citation>
    <scope>NUCLEOTIDE SEQUENCE [LARGE SCALE GENOMIC DNA]</scope>
    <source>
        <strain evidence="2 3">DSM 45518</strain>
    </source>
</reference>
<keyword evidence="3" id="KW-1185">Reference proteome</keyword>
<accession>A0A7W7FZ01</accession>
<gene>
    <name evidence="2" type="ORF">BKA14_000155</name>
</gene>
<proteinExistence type="predicted"/>